<evidence type="ECO:0000259" key="3">
    <source>
        <dbReference type="PROSITE" id="PS50994"/>
    </source>
</evidence>
<dbReference type="InterPro" id="IPR041588">
    <property type="entry name" value="Integrase_H2C2"/>
</dbReference>
<evidence type="ECO:0000256" key="1">
    <source>
        <dbReference type="SAM" id="Coils"/>
    </source>
</evidence>
<accession>A0ABD0R8F5</accession>
<dbReference type="InterPro" id="IPR001584">
    <property type="entry name" value="Integrase_cat-core"/>
</dbReference>
<proteinExistence type="predicted"/>
<dbReference type="Gene3D" id="1.10.340.70">
    <property type="match status" value="1"/>
</dbReference>
<gene>
    <name evidence="4" type="ORF">M9458_008377</name>
</gene>
<dbReference type="Pfam" id="PF17921">
    <property type="entry name" value="Integrase_H2C2"/>
    <property type="match status" value="1"/>
</dbReference>
<keyword evidence="5" id="KW-1185">Reference proteome</keyword>
<dbReference type="InterPro" id="IPR005312">
    <property type="entry name" value="DUF1759"/>
</dbReference>
<dbReference type="InterPro" id="IPR036397">
    <property type="entry name" value="RNaseH_sf"/>
</dbReference>
<feature type="region of interest" description="Disordered" evidence="2">
    <location>
        <begin position="293"/>
        <end position="316"/>
    </location>
</feature>
<dbReference type="InterPro" id="IPR008042">
    <property type="entry name" value="Retrotrans_Pao"/>
</dbReference>
<dbReference type="PANTHER" id="PTHR47331:SF3">
    <property type="match status" value="1"/>
</dbReference>
<feature type="coiled-coil region" evidence="1">
    <location>
        <begin position="1155"/>
        <end position="1182"/>
    </location>
</feature>
<dbReference type="PROSITE" id="PS50994">
    <property type="entry name" value="INTEGRASE"/>
    <property type="match status" value="1"/>
</dbReference>
<dbReference type="InterPro" id="IPR043502">
    <property type="entry name" value="DNA/RNA_pol_sf"/>
</dbReference>
<evidence type="ECO:0000313" key="4">
    <source>
        <dbReference type="EMBL" id="KAL0194805.1"/>
    </source>
</evidence>
<dbReference type="SUPFAM" id="SSF53098">
    <property type="entry name" value="Ribonuclease H-like"/>
    <property type="match status" value="1"/>
</dbReference>
<dbReference type="Pfam" id="PF05380">
    <property type="entry name" value="Peptidase_A17"/>
    <property type="match status" value="1"/>
</dbReference>
<dbReference type="Pfam" id="PF03564">
    <property type="entry name" value="DUF1759"/>
    <property type="match status" value="1"/>
</dbReference>
<dbReference type="Gene3D" id="3.30.420.10">
    <property type="entry name" value="Ribonuclease H-like superfamily/Ribonuclease H"/>
    <property type="match status" value="1"/>
</dbReference>
<dbReference type="PANTHER" id="PTHR47331">
    <property type="entry name" value="PHD-TYPE DOMAIN-CONTAINING PROTEIN"/>
    <property type="match status" value="1"/>
</dbReference>
<dbReference type="SUPFAM" id="SSF56672">
    <property type="entry name" value="DNA/RNA polymerases"/>
    <property type="match status" value="1"/>
</dbReference>
<feature type="compositionally biased region" description="Low complexity" evidence="2">
    <location>
        <begin position="294"/>
        <end position="305"/>
    </location>
</feature>
<protein>
    <recommendedName>
        <fullName evidence="3">Integrase catalytic domain-containing protein</fullName>
    </recommendedName>
</protein>
<sequence>MKKREAIEQEETRLRIRKQQLELETELAASDAKLKVYEEFEDFHEFKRDLSELPSGPRFEPLMCRQEKHEVDDHVRHGADSLHEVLQRQNEVTEMLIKQQNLSQLPQRDISTFTGDPLTYRSFIRAFEHAIDSKTDSHQDRLYYLEQFTSGEPLDLIRSCEHMKPDRAYKEARELLDRHYGDEMTIATAYIKKAMEWPQIRPEDRKGLNAFALFLVGCCNTINDVDYMDEMNNPTNMKSILSKLPFKLKERWRSYAYDIQERTRKRARFPDLVEYVYRQAKVANDPLFGDILDSTSSSRNSSKRQPSIRKRCRKGDHTGAGNSECILPIVPVQIKHKKDTKIIKTYAFLDQGSTATFCTEELAKKVNIRGRKTELLLRTISQEQKVNSYELTDLEVCGLEEQDYIQLPTVYTQPDIPAKKANIPQKKDLEKWSYLSRVHLPTFESEVGLLIGVNAYKAMEPWEIINSQNNGPYAVKTALGWVVNGPISRCQEKELDDDNRQSFLVNRISVISVEDMLMKHYNADFPERRCDDRREQSQHDKQFMHTVTTSAQLVDGHFCIKLPLKDDQVKMPCNRGIAEQRLNSLKRKFSRNAGFFQEYKVFMDNILKKGYAVRIPKEQLIRSDGRVWFIPHHGIYHPKKRKLRVVFDCAATYQGVSLNDQLLQGPDLTNTLIGVLLRFRQESVAMMADIESMFYQVRIPDTDADMLRFLWWPGGNLNVEAEEYRMCVHLFGATSSPSCASYALRRTAEDAASKSTPEATQTVLKNFYVDDCLKSVATEDEAIALVRELMTLCASGGFHLTKWVSNSRALLGSIPDHERATKVKDLMLEHDELPVERALGMQWCTSSDSFRYKINLPDKPCTRRGILSVVSSVYDPMGFLAPLLLPIKLILRDLCQKKKGWDEEIHEKECRTWMKWLTDLDKLSELRLNRCFKPPEFGPTNAAQIHNFSDASQDGYGVVSYLLLTNDRGEKHVSFLMGKSRVAPLKQITIPRMELTAAMVAVKIDRMLKEELEVPLLESVFWTDSTTVLKYIVNNALRFKTFVANRVSFIREATTSSQWKYVNTSQNPADQASRGLKIQSFMESKSWFQGPSFLRKEVEWPKQPEQWPSLTEEDVEVKTSAAVTCTNSNECTDPLNQLFEYYSSWHKLKKAAAWILQLRRTLRHLSEKRKEFEENMQQNENDPEKCRSIVEQQMMMYKKNLEKRILTVKDLSRAEVELVKYSQRQTYMEEIQALQLAGSRVKKNSSIFKLDPYLQEDVLRVGGRLNRSAMPEEAKHPAILHKQHRIAHLILHHIHQECGHGGRNHVLAILRQQYWIPRANAAARKVISECNLCRRLHAKAGEQKMADLPQDRLLPDKPHFTNTGVDYFGPFEVRRGRAKVKRYGVLFTCLTVRAVHIEVAHSLDTDSCINAIRRFQARRGQVSIIRSDNGTNFVGAERELREALAKLDQSRISEVMMRKGVQWIFNPPAASHHGGIWERQIRTVRKVLNSVVKQQLLEDEGLHTLLCEVESIINGRPLTMNTDHPSDLEPLTPNHLLVLKTQPSFPPGVFTKDDVYARRRWRQIQYMADLFWR</sequence>
<keyword evidence="1" id="KW-0175">Coiled coil</keyword>
<organism evidence="4 5">
    <name type="scientific">Cirrhinus mrigala</name>
    <name type="common">Mrigala</name>
    <dbReference type="NCBI Taxonomy" id="683832"/>
    <lineage>
        <taxon>Eukaryota</taxon>
        <taxon>Metazoa</taxon>
        <taxon>Chordata</taxon>
        <taxon>Craniata</taxon>
        <taxon>Vertebrata</taxon>
        <taxon>Euteleostomi</taxon>
        <taxon>Actinopterygii</taxon>
        <taxon>Neopterygii</taxon>
        <taxon>Teleostei</taxon>
        <taxon>Ostariophysi</taxon>
        <taxon>Cypriniformes</taxon>
        <taxon>Cyprinidae</taxon>
        <taxon>Labeoninae</taxon>
        <taxon>Labeonini</taxon>
        <taxon>Cirrhinus</taxon>
    </lineage>
</organism>
<feature type="non-terminal residue" evidence="4">
    <location>
        <position position="1573"/>
    </location>
</feature>
<dbReference type="GO" id="GO:0006259">
    <property type="term" value="P:DNA metabolic process"/>
    <property type="evidence" value="ECO:0007669"/>
    <property type="project" value="UniProtKB-ARBA"/>
</dbReference>
<dbReference type="InterPro" id="IPR012337">
    <property type="entry name" value="RNaseH-like_sf"/>
</dbReference>
<comment type="caution">
    <text evidence="4">The sequence shown here is derived from an EMBL/GenBank/DDBJ whole genome shotgun (WGS) entry which is preliminary data.</text>
</comment>
<evidence type="ECO:0000256" key="2">
    <source>
        <dbReference type="SAM" id="MobiDB-lite"/>
    </source>
</evidence>
<reference evidence="4 5" key="1">
    <citation type="submission" date="2024-05" db="EMBL/GenBank/DDBJ databases">
        <title>Genome sequencing and assembly of Indian major carp, Cirrhinus mrigala (Hamilton, 1822).</title>
        <authorList>
            <person name="Mohindra V."/>
            <person name="Chowdhury L.M."/>
            <person name="Lal K."/>
            <person name="Jena J.K."/>
        </authorList>
    </citation>
    <scope>NUCLEOTIDE SEQUENCE [LARGE SCALE GENOMIC DNA]</scope>
    <source>
        <strain evidence="4">CM1030</strain>
        <tissue evidence="4">Blood</tissue>
    </source>
</reference>
<name>A0ABD0R8F5_CIRMR</name>
<evidence type="ECO:0000313" key="5">
    <source>
        <dbReference type="Proteomes" id="UP001529510"/>
    </source>
</evidence>
<feature type="domain" description="Integrase catalytic" evidence="3">
    <location>
        <begin position="1354"/>
        <end position="1541"/>
    </location>
</feature>
<dbReference type="EMBL" id="JAMKFB020000004">
    <property type="protein sequence ID" value="KAL0194805.1"/>
    <property type="molecule type" value="Genomic_DNA"/>
</dbReference>
<dbReference type="Proteomes" id="UP001529510">
    <property type="component" value="Unassembled WGS sequence"/>
</dbReference>
<dbReference type="CDD" id="cd01644">
    <property type="entry name" value="RT_pepA17"/>
    <property type="match status" value="1"/>
</dbReference>